<proteinExistence type="predicted"/>
<dbReference type="PANTHER" id="PTHR39190:SF1">
    <property type="entry name" value="FLAGELLAR ASSEMBLY FACTOR FLIW"/>
    <property type="match status" value="1"/>
</dbReference>
<dbReference type="InterPro" id="IPR003775">
    <property type="entry name" value="Flagellar_assembly_factor_FliW"/>
</dbReference>
<evidence type="ECO:0000256" key="1">
    <source>
        <dbReference type="ARBA" id="ARBA00022490"/>
    </source>
</evidence>
<organism evidence="4 5">
    <name type="scientific">Arthrobacter pullicola</name>
    <dbReference type="NCBI Taxonomy" id="2762224"/>
    <lineage>
        <taxon>Bacteria</taxon>
        <taxon>Bacillati</taxon>
        <taxon>Actinomycetota</taxon>
        <taxon>Actinomycetes</taxon>
        <taxon>Micrococcales</taxon>
        <taxon>Micrococcaceae</taxon>
        <taxon>Arthrobacter</taxon>
    </lineage>
</organism>
<evidence type="ECO:0000313" key="4">
    <source>
        <dbReference type="EMBL" id="MBD8044741.1"/>
    </source>
</evidence>
<keyword evidence="4" id="KW-0282">Flagellum</keyword>
<evidence type="ECO:0000313" key="5">
    <source>
        <dbReference type="Proteomes" id="UP000652763"/>
    </source>
</evidence>
<dbReference type="InterPro" id="IPR024046">
    <property type="entry name" value="Flagellar_assmbl_FliW_dom_sf"/>
</dbReference>
<dbReference type="Proteomes" id="UP000652763">
    <property type="component" value="Unassembled WGS sequence"/>
</dbReference>
<evidence type="ECO:0000256" key="3">
    <source>
        <dbReference type="ARBA" id="ARBA00022845"/>
    </source>
</evidence>
<gene>
    <name evidence="4" type="ORF">H9638_13075</name>
</gene>
<keyword evidence="4" id="KW-0966">Cell projection</keyword>
<dbReference type="Gene3D" id="2.30.290.10">
    <property type="entry name" value="BH3618-like"/>
    <property type="match status" value="1"/>
</dbReference>
<accession>A0ABR8YKX4</accession>
<dbReference type="Pfam" id="PF02623">
    <property type="entry name" value="FliW"/>
    <property type="match status" value="1"/>
</dbReference>
<keyword evidence="4" id="KW-0969">Cilium</keyword>
<dbReference type="PANTHER" id="PTHR39190">
    <property type="entry name" value="FLAGELLAR ASSEMBLY FACTOR FLIW"/>
    <property type="match status" value="1"/>
</dbReference>
<reference evidence="4 5" key="1">
    <citation type="submission" date="2020-08" db="EMBL/GenBank/DDBJ databases">
        <title>A Genomic Blueprint of the Chicken Gut Microbiome.</title>
        <authorList>
            <person name="Gilroy R."/>
            <person name="Ravi A."/>
            <person name="Getino M."/>
            <person name="Pursley I."/>
            <person name="Horton D.L."/>
            <person name="Alikhan N.-F."/>
            <person name="Baker D."/>
            <person name="Gharbi K."/>
            <person name="Hall N."/>
            <person name="Watson M."/>
            <person name="Adriaenssens E.M."/>
            <person name="Foster-Nyarko E."/>
            <person name="Jarju S."/>
            <person name="Secka A."/>
            <person name="Antonio M."/>
            <person name="Oren A."/>
            <person name="Chaudhuri R."/>
            <person name="La Ragione R.M."/>
            <person name="Hildebrand F."/>
            <person name="Pallen M.J."/>
        </authorList>
    </citation>
    <scope>NUCLEOTIDE SEQUENCE [LARGE SCALE GENOMIC DNA]</scope>
    <source>
        <strain evidence="4 5">Sa2BUA2</strain>
    </source>
</reference>
<dbReference type="RefSeq" id="WP_191748029.1">
    <property type="nucleotide sequence ID" value="NZ_JACSQC010000006.1"/>
</dbReference>
<keyword evidence="1" id="KW-0963">Cytoplasm</keyword>
<keyword evidence="5" id="KW-1185">Reference proteome</keyword>
<name>A0ABR8YKX4_9MICC</name>
<comment type="caution">
    <text evidence="4">The sequence shown here is derived from an EMBL/GenBank/DDBJ whole genome shotgun (WGS) entry which is preliminary data.</text>
</comment>
<dbReference type="EMBL" id="JACSQC010000006">
    <property type="protein sequence ID" value="MBD8044741.1"/>
    <property type="molecule type" value="Genomic_DNA"/>
</dbReference>
<keyword evidence="3" id="KW-0810">Translation regulation</keyword>
<protein>
    <submittedName>
        <fullName evidence="4">Flagellar assembly protein FliW</fullName>
    </submittedName>
</protein>
<keyword evidence="2" id="KW-1005">Bacterial flagellum biogenesis</keyword>
<sequence length="132" mass="13808">MSTVTPVVFLTPPPGLEPITAFDLADVDGATGLYSLTGADVSAGQRRFYAIDASVYLPDYNPEIADEQAAQLGLQDPADARVLVVANPSDGGTTVNLLAPVIINTRTWQCAQVILEGGDWPLRAPLEANAAA</sequence>
<dbReference type="SUPFAM" id="SSF141457">
    <property type="entry name" value="BH3618-like"/>
    <property type="match status" value="1"/>
</dbReference>
<evidence type="ECO:0000256" key="2">
    <source>
        <dbReference type="ARBA" id="ARBA00022795"/>
    </source>
</evidence>